<dbReference type="CDD" id="cd06223">
    <property type="entry name" value="PRTases_typeI"/>
    <property type="match status" value="1"/>
</dbReference>
<gene>
    <name evidence="2" type="ORF">ATO3_03495</name>
</gene>
<dbReference type="EMBL" id="AQQR01000001">
    <property type="protein sequence ID" value="OWU78060.1"/>
    <property type="molecule type" value="Genomic_DNA"/>
</dbReference>
<dbReference type="NCBIfam" id="NF004689">
    <property type="entry name" value="PRK06031.1"/>
    <property type="match status" value="1"/>
</dbReference>
<dbReference type="InterPro" id="IPR029057">
    <property type="entry name" value="PRTase-like"/>
</dbReference>
<dbReference type="InterPro" id="IPR000836">
    <property type="entry name" value="PRTase_dom"/>
</dbReference>
<dbReference type="AlphaFoldDB" id="A0A225NV91"/>
<sequence>MRLDVWQRLHDTLTPGVQPDQESFAVALGDRQLLLPIRTLPDGERGVASLILNQASFAVLDALADVVTEQLRPYDPEVIVAVPTLGLPLAEAVARRLGHDRLVPLGNSRKFWYDDDLSVPMSSITTPGGGKRLYLDPRMRPLLDARVAVVDDVLSTGSSMAAVLALLETAGVDPLAIGAAMLQGEGWTGRVGAVPVHGAFRTPILAKAPDGWHLP</sequence>
<dbReference type="Pfam" id="PF00156">
    <property type="entry name" value="Pribosyltran"/>
    <property type="match status" value="1"/>
</dbReference>
<accession>A0A225NV91</accession>
<reference evidence="2 3" key="1">
    <citation type="submission" date="2013-04" db="EMBL/GenBank/DDBJ databases">
        <title>Oceanicola sp. 22II1-22F33 Genome Sequencing.</title>
        <authorList>
            <person name="Lai Q."/>
            <person name="Li G."/>
            <person name="Shao Z."/>
        </authorList>
    </citation>
    <scope>NUCLEOTIDE SEQUENCE [LARGE SCALE GENOMIC DNA]</scope>
    <source>
        <strain evidence="2 3">22II1-22F33</strain>
    </source>
</reference>
<keyword evidence="2" id="KW-0808">Transferase</keyword>
<name>A0A225NV91_9RHOB</name>
<dbReference type="PANTHER" id="PTHR43218">
    <property type="entry name" value="PHOSPHORIBOSYLTRANSFERASE-RELATED"/>
    <property type="match status" value="1"/>
</dbReference>
<evidence type="ECO:0000313" key="3">
    <source>
        <dbReference type="Proteomes" id="UP000215377"/>
    </source>
</evidence>
<dbReference type="PANTHER" id="PTHR43218:SF1">
    <property type="entry name" value="PHOSPHORIBOSYLTRANSFERASE"/>
    <property type="match status" value="1"/>
</dbReference>
<dbReference type="GO" id="GO:0016757">
    <property type="term" value="F:glycosyltransferase activity"/>
    <property type="evidence" value="ECO:0007669"/>
    <property type="project" value="UniProtKB-KW"/>
</dbReference>
<evidence type="ECO:0000313" key="2">
    <source>
        <dbReference type="EMBL" id="OWU78060.1"/>
    </source>
</evidence>
<dbReference type="OrthoDB" id="7060065at2"/>
<dbReference type="RefSeq" id="WP_088648715.1">
    <property type="nucleotide sequence ID" value="NZ_AQQR01000001.1"/>
</dbReference>
<organism evidence="2 3">
    <name type="scientific">Marinibacterium profundimaris</name>
    <dbReference type="NCBI Taxonomy" id="1679460"/>
    <lineage>
        <taxon>Bacteria</taxon>
        <taxon>Pseudomonadati</taxon>
        <taxon>Pseudomonadota</taxon>
        <taxon>Alphaproteobacteria</taxon>
        <taxon>Rhodobacterales</taxon>
        <taxon>Paracoccaceae</taxon>
        <taxon>Marinibacterium</taxon>
    </lineage>
</organism>
<feature type="domain" description="Phosphoribosyltransferase" evidence="1">
    <location>
        <begin position="53"/>
        <end position="180"/>
    </location>
</feature>
<proteinExistence type="predicted"/>
<protein>
    <submittedName>
        <fullName evidence="2">Phosphoribosyltransferase</fullName>
    </submittedName>
</protein>
<dbReference type="Proteomes" id="UP000215377">
    <property type="component" value="Unassembled WGS sequence"/>
</dbReference>
<dbReference type="Gene3D" id="3.40.50.2020">
    <property type="match status" value="1"/>
</dbReference>
<dbReference type="SUPFAM" id="SSF53271">
    <property type="entry name" value="PRTase-like"/>
    <property type="match status" value="1"/>
</dbReference>
<keyword evidence="2" id="KW-0328">Glycosyltransferase</keyword>
<keyword evidence="3" id="KW-1185">Reference proteome</keyword>
<comment type="caution">
    <text evidence="2">The sequence shown here is derived from an EMBL/GenBank/DDBJ whole genome shotgun (WGS) entry which is preliminary data.</text>
</comment>
<evidence type="ECO:0000259" key="1">
    <source>
        <dbReference type="Pfam" id="PF00156"/>
    </source>
</evidence>